<feature type="domain" description="NusG-like N-terminal" evidence="4">
    <location>
        <begin position="23"/>
        <end position="121"/>
    </location>
</feature>
<dbReference type="InterPro" id="IPR006645">
    <property type="entry name" value="NGN-like_dom"/>
</dbReference>
<dbReference type="InterPro" id="IPR043425">
    <property type="entry name" value="NusG-like"/>
</dbReference>
<evidence type="ECO:0008006" key="8">
    <source>
        <dbReference type="Google" id="ProtNLM"/>
    </source>
</evidence>
<dbReference type="Pfam" id="PF02357">
    <property type="entry name" value="NusG"/>
    <property type="match status" value="1"/>
</dbReference>
<dbReference type="OrthoDB" id="9796143at2"/>
<evidence type="ECO:0000259" key="4">
    <source>
        <dbReference type="SMART" id="SM00738"/>
    </source>
</evidence>
<evidence type="ECO:0000313" key="7">
    <source>
        <dbReference type="Proteomes" id="UP000032544"/>
    </source>
</evidence>
<dbReference type="Proteomes" id="UP000032544">
    <property type="component" value="Unassembled WGS sequence"/>
</dbReference>
<dbReference type="InterPro" id="IPR036735">
    <property type="entry name" value="NGN_dom_sf"/>
</dbReference>
<dbReference type="Gene3D" id="3.30.70.940">
    <property type="entry name" value="NusG, N-terminal domain"/>
    <property type="match status" value="1"/>
</dbReference>
<keyword evidence="3" id="KW-0804">Transcription</keyword>
<protein>
    <recommendedName>
        <fullName evidence="8">NusG-like N-terminal domain-containing protein</fullName>
    </recommendedName>
</protein>
<dbReference type="AlphaFoldDB" id="A0A0D8J9A0"/>
<dbReference type="PANTHER" id="PTHR30265:SF4">
    <property type="entry name" value="KOW MOTIF FAMILY PROTEIN, EXPRESSED"/>
    <property type="match status" value="1"/>
</dbReference>
<keyword evidence="7" id="KW-1185">Reference proteome</keyword>
<dbReference type="SUPFAM" id="SSF82679">
    <property type="entry name" value="N-utilization substance G protein NusG, N-terminal domain"/>
    <property type="match status" value="1"/>
</dbReference>
<dbReference type="NCBIfam" id="NF033644">
    <property type="entry name" value="antiterm_UpxY"/>
    <property type="match status" value="1"/>
</dbReference>
<dbReference type="GO" id="GO:0006354">
    <property type="term" value="P:DNA-templated transcription elongation"/>
    <property type="evidence" value="ECO:0007669"/>
    <property type="project" value="InterPro"/>
</dbReference>
<dbReference type="SMART" id="SM00739">
    <property type="entry name" value="KOW"/>
    <property type="match status" value="1"/>
</dbReference>
<dbReference type="SMART" id="SM00738">
    <property type="entry name" value="NGN"/>
    <property type="match status" value="1"/>
</dbReference>
<sequence>MPDRIIHMRGGAQFHETQNDFTKKAWHVFYLRPRNERIATRLISNHGYEVFCPAIPKSRLWKNRQRKKIWFPLFPNYLFVFTYHHEIYTIRRISQVVNFVSFAGKPSTITEKEVDGIRKMLELGNVITVENQFSSGEHVRIVSGPLKGHEGILVKRQNKSRFGIRLKAISHSVFIDICQSDLEKLKKAH</sequence>
<keyword evidence="2" id="KW-0805">Transcription regulation</keyword>
<accession>A0A0D8J9A0</accession>
<organism evidence="6 7">
    <name type="scientific">Draconibacterium sediminis</name>
    <dbReference type="NCBI Taxonomy" id="1544798"/>
    <lineage>
        <taxon>Bacteria</taxon>
        <taxon>Pseudomonadati</taxon>
        <taxon>Bacteroidota</taxon>
        <taxon>Bacteroidia</taxon>
        <taxon>Marinilabiliales</taxon>
        <taxon>Prolixibacteraceae</taxon>
        <taxon>Draconibacterium</taxon>
    </lineage>
</organism>
<keyword evidence="1" id="KW-0889">Transcription antitermination</keyword>
<evidence type="ECO:0000259" key="5">
    <source>
        <dbReference type="SMART" id="SM00739"/>
    </source>
</evidence>
<evidence type="ECO:0000256" key="2">
    <source>
        <dbReference type="ARBA" id="ARBA00023015"/>
    </source>
</evidence>
<dbReference type="EMBL" id="JRHC01000002">
    <property type="protein sequence ID" value="KJF43580.1"/>
    <property type="molecule type" value="Genomic_DNA"/>
</dbReference>
<proteinExistence type="predicted"/>
<feature type="domain" description="KOW" evidence="5">
    <location>
        <begin position="132"/>
        <end position="159"/>
    </location>
</feature>
<dbReference type="RefSeq" id="WP_045029295.1">
    <property type="nucleotide sequence ID" value="NZ_JRHC01000002.1"/>
</dbReference>
<gene>
    <name evidence="6" type="ORF">LH29_10685</name>
</gene>
<comment type="caution">
    <text evidence="6">The sequence shown here is derived from an EMBL/GenBank/DDBJ whole genome shotgun (WGS) entry which is preliminary data.</text>
</comment>
<evidence type="ECO:0000313" key="6">
    <source>
        <dbReference type="EMBL" id="KJF43580.1"/>
    </source>
</evidence>
<dbReference type="STRING" id="1544798.LH29_10685"/>
<evidence type="ECO:0000256" key="1">
    <source>
        <dbReference type="ARBA" id="ARBA00022814"/>
    </source>
</evidence>
<evidence type="ECO:0000256" key="3">
    <source>
        <dbReference type="ARBA" id="ARBA00023163"/>
    </source>
</evidence>
<dbReference type="PANTHER" id="PTHR30265">
    <property type="entry name" value="RHO-INTERACTING TRANSCRIPTION TERMINATION FACTOR NUSG"/>
    <property type="match status" value="1"/>
</dbReference>
<name>A0A0D8J9A0_9BACT</name>
<dbReference type="InterPro" id="IPR005824">
    <property type="entry name" value="KOW"/>
</dbReference>
<dbReference type="GO" id="GO:0031564">
    <property type="term" value="P:transcription antitermination"/>
    <property type="evidence" value="ECO:0007669"/>
    <property type="project" value="UniProtKB-KW"/>
</dbReference>
<reference evidence="6 7" key="1">
    <citation type="submission" date="2014-09" db="EMBL/GenBank/DDBJ databases">
        <title>Draft Genome Sequence of Draconibacterium sp. JN14CK-3.</title>
        <authorList>
            <person name="Dong C."/>
            <person name="Lai Q."/>
            <person name="Shao Z."/>
        </authorList>
    </citation>
    <scope>NUCLEOTIDE SEQUENCE [LARGE SCALE GENOMIC DNA]</scope>
    <source>
        <strain evidence="6 7">JN14CK-3</strain>
    </source>
</reference>
<dbReference type="InterPro" id="IPR008991">
    <property type="entry name" value="Translation_prot_SH3-like_sf"/>
</dbReference>
<dbReference type="SUPFAM" id="SSF50104">
    <property type="entry name" value="Translation proteins SH3-like domain"/>
    <property type="match status" value="1"/>
</dbReference>